<reference evidence="5 6" key="1">
    <citation type="submission" date="2024-06" db="EMBL/GenBank/DDBJ databases">
        <title>The Natural Products Discovery Center: Release of the First 8490 Sequenced Strains for Exploring Actinobacteria Biosynthetic Diversity.</title>
        <authorList>
            <person name="Kalkreuter E."/>
            <person name="Kautsar S.A."/>
            <person name="Yang D."/>
            <person name="Bader C.D."/>
            <person name="Teijaro C.N."/>
            <person name="Fluegel L."/>
            <person name="Davis C.M."/>
            <person name="Simpson J.R."/>
            <person name="Lauterbach L."/>
            <person name="Steele A.D."/>
            <person name="Gui C."/>
            <person name="Meng S."/>
            <person name="Li G."/>
            <person name="Viehrig K."/>
            <person name="Ye F."/>
            <person name="Su P."/>
            <person name="Kiefer A.F."/>
            <person name="Nichols A."/>
            <person name="Cepeda A.J."/>
            <person name="Yan W."/>
            <person name="Fan B."/>
            <person name="Jiang Y."/>
            <person name="Adhikari A."/>
            <person name="Zheng C.-J."/>
            <person name="Schuster L."/>
            <person name="Cowan T.M."/>
            <person name="Smanski M.J."/>
            <person name="Chevrette M.G."/>
            <person name="De Carvalho L.P.S."/>
            <person name="Shen B."/>
        </authorList>
    </citation>
    <scope>NUCLEOTIDE SEQUENCE [LARGE SCALE GENOMIC DNA]</scope>
    <source>
        <strain evidence="5 6">NPDC033843</strain>
    </source>
</reference>
<protein>
    <submittedName>
        <fullName evidence="5">Helix-turn-helix domain-containing protein</fullName>
    </submittedName>
</protein>
<feature type="DNA-binding region" description="H-T-H motif" evidence="2">
    <location>
        <begin position="39"/>
        <end position="58"/>
    </location>
</feature>
<feature type="domain" description="HTH tetR-type" evidence="4">
    <location>
        <begin position="16"/>
        <end position="67"/>
    </location>
</feature>
<evidence type="ECO:0000313" key="5">
    <source>
        <dbReference type="EMBL" id="MEU3781244.1"/>
    </source>
</evidence>
<evidence type="ECO:0000256" key="1">
    <source>
        <dbReference type="ARBA" id="ARBA00023125"/>
    </source>
</evidence>
<dbReference type="Proteomes" id="UP001550739">
    <property type="component" value="Unassembled WGS sequence"/>
</dbReference>
<sequence>MSPSNAPSGRVGRPPVTSPTQTLSAARRLIDRDGWEKLTIRRPAAGIGIGATILYDHVQVKEDLRSS</sequence>
<organism evidence="5 6">
    <name type="scientific">Streptomyces sp. 900129855</name>
    <dbReference type="NCBI Taxonomy" id="3155129"/>
    <lineage>
        <taxon>Bacteria</taxon>
        <taxon>Bacillati</taxon>
        <taxon>Actinomycetota</taxon>
        <taxon>Actinomycetes</taxon>
        <taxon>Kitasatosporales</taxon>
        <taxon>Streptomycetaceae</taxon>
        <taxon>Streptomyces</taxon>
    </lineage>
</organism>
<accession>A0ABV2ZFB4</accession>
<evidence type="ECO:0000313" key="6">
    <source>
        <dbReference type="Proteomes" id="UP001550739"/>
    </source>
</evidence>
<keyword evidence="1 2" id="KW-0238">DNA-binding</keyword>
<dbReference type="PROSITE" id="PS50977">
    <property type="entry name" value="HTH_TETR_2"/>
    <property type="match status" value="1"/>
</dbReference>
<evidence type="ECO:0000259" key="4">
    <source>
        <dbReference type="PROSITE" id="PS50977"/>
    </source>
</evidence>
<dbReference type="SUPFAM" id="SSF46689">
    <property type="entry name" value="Homeodomain-like"/>
    <property type="match status" value="1"/>
</dbReference>
<dbReference type="EMBL" id="JBEZVE010000005">
    <property type="protein sequence ID" value="MEU3781244.1"/>
    <property type="molecule type" value="Genomic_DNA"/>
</dbReference>
<keyword evidence="6" id="KW-1185">Reference proteome</keyword>
<proteinExistence type="predicted"/>
<comment type="caution">
    <text evidence="5">The sequence shown here is derived from an EMBL/GenBank/DDBJ whole genome shotgun (WGS) entry which is preliminary data.</text>
</comment>
<name>A0ABV2ZFB4_9ACTN</name>
<gene>
    <name evidence="5" type="ORF">AB0E89_11755</name>
</gene>
<dbReference type="InterPro" id="IPR009057">
    <property type="entry name" value="Homeodomain-like_sf"/>
</dbReference>
<dbReference type="Gene3D" id="1.10.10.60">
    <property type="entry name" value="Homeodomain-like"/>
    <property type="match status" value="1"/>
</dbReference>
<dbReference type="RefSeq" id="WP_361702040.1">
    <property type="nucleotide sequence ID" value="NZ_JBEZVE010000005.1"/>
</dbReference>
<evidence type="ECO:0000256" key="3">
    <source>
        <dbReference type="SAM" id="MobiDB-lite"/>
    </source>
</evidence>
<dbReference type="InterPro" id="IPR001647">
    <property type="entry name" value="HTH_TetR"/>
</dbReference>
<feature type="region of interest" description="Disordered" evidence="3">
    <location>
        <begin position="1"/>
        <end position="28"/>
    </location>
</feature>
<evidence type="ECO:0000256" key="2">
    <source>
        <dbReference type="PROSITE-ProRule" id="PRU00335"/>
    </source>
</evidence>